<keyword evidence="3" id="KW-1185">Reference proteome</keyword>
<organism evidence="2 3">
    <name type="scientific">Niabella ginsenosidivorans</name>
    <dbReference type="NCBI Taxonomy" id="1176587"/>
    <lineage>
        <taxon>Bacteria</taxon>
        <taxon>Pseudomonadati</taxon>
        <taxon>Bacteroidota</taxon>
        <taxon>Chitinophagia</taxon>
        <taxon>Chitinophagales</taxon>
        <taxon>Chitinophagaceae</taxon>
        <taxon>Niabella</taxon>
    </lineage>
</organism>
<dbReference type="Pfam" id="PF16267">
    <property type="entry name" value="DUF4920"/>
    <property type="match status" value="1"/>
</dbReference>
<reference evidence="2 3" key="1">
    <citation type="submission" date="2016-05" db="EMBL/GenBank/DDBJ databases">
        <title>Niabella ginsenosidivorans BS26 whole genome sequencing.</title>
        <authorList>
            <person name="Im W.T."/>
            <person name="Siddiqi M.Z."/>
        </authorList>
    </citation>
    <scope>NUCLEOTIDE SEQUENCE [LARGE SCALE GENOMIC DNA]</scope>
    <source>
        <strain evidence="2 3">BS26</strain>
    </source>
</reference>
<dbReference type="AlphaFoldDB" id="A0A1A9I924"/>
<dbReference type="KEGG" id="nia:A8C56_20310"/>
<sequence length="156" mass="16987">MGKGFLLLAAVMITASVYAQPPAGEAKKGDTYGEKISARGAISVMELVDKMHQTDTLQTRVTGKVLDVCPKKGCWLTLELPDKSGMFVKSRNYNIFVPVALKGKTVVLEGVAFNKTTSVSELKHYAEDAKKTQAEIDAITEPQKEIRFQPTGVLVL</sequence>
<dbReference type="RefSeq" id="WP_067760184.1">
    <property type="nucleotide sequence ID" value="NZ_CP015772.1"/>
</dbReference>
<dbReference type="STRING" id="1176587.A8C56_20310"/>
<gene>
    <name evidence="2" type="ORF">A8C56_20310</name>
</gene>
<evidence type="ECO:0000313" key="2">
    <source>
        <dbReference type="EMBL" id="ANH83014.1"/>
    </source>
</evidence>
<feature type="signal peptide" evidence="1">
    <location>
        <begin position="1"/>
        <end position="19"/>
    </location>
</feature>
<proteinExistence type="predicted"/>
<name>A0A1A9I924_9BACT</name>
<protein>
    <submittedName>
        <fullName evidence="2">DUF4920 domain-containing protein</fullName>
    </submittedName>
</protein>
<accession>A0A1A9I924</accession>
<feature type="chain" id="PRO_5008390058" evidence="1">
    <location>
        <begin position="20"/>
        <end position="156"/>
    </location>
</feature>
<dbReference type="InterPro" id="IPR032577">
    <property type="entry name" value="DUF4920"/>
</dbReference>
<dbReference type="EMBL" id="CP015772">
    <property type="protein sequence ID" value="ANH83014.1"/>
    <property type="molecule type" value="Genomic_DNA"/>
</dbReference>
<keyword evidence="1" id="KW-0732">Signal</keyword>
<evidence type="ECO:0000313" key="3">
    <source>
        <dbReference type="Proteomes" id="UP000077667"/>
    </source>
</evidence>
<evidence type="ECO:0000256" key="1">
    <source>
        <dbReference type="SAM" id="SignalP"/>
    </source>
</evidence>
<dbReference type="Proteomes" id="UP000077667">
    <property type="component" value="Chromosome"/>
</dbReference>